<dbReference type="SFLD" id="SFLDF00288">
    <property type="entry name" value="HemN-like__clustered_with_nucl"/>
    <property type="match status" value="1"/>
</dbReference>
<dbReference type="NCBIfam" id="TIGR00539">
    <property type="entry name" value="hemN_rel"/>
    <property type="match status" value="1"/>
</dbReference>
<evidence type="ECO:0000256" key="3">
    <source>
        <dbReference type="ARBA" id="ARBA00033094"/>
    </source>
</evidence>
<dbReference type="Proteomes" id="UP000030680">
    <property type="component" value="Unassembled WGS sequence"/>
</dbReference>
<dbReference type="GO" id="GO:0004109">
    <property type="term" value="F:coproporphyrinogen oxidase activity"/>
    <property type="evidence" value="ECO:0007669"/>
    <property type="project" value="InterPro"/>
</dbReference>
<dbReference type="PANTHER" id="PTHR13932:SF5">
    <property type="entry name" value="RADICAL S-ADENOSYL METHIONINE DOMAIN-CONTAINING PROTEIN 1, MITOCHONDRIAL"/>
    <property type="match status" value="1"/>
</dbReference>
<dbReference type="GeneID" id="17086420"/>
<dbReference type="RefSeq" id="XP_005704038.1">
    <property type="nucleotide sequence ID" value="XM_005703981.1"/>
</dbReference>
<proteinExistence type="inferred from homology"/>
<dbReference type="GO" id="GO:0006779">
    <property type="term" value="P:porphyrin-containing compound biosynthetic process"/>
    <property type="evidence" value="ECO:0007669"/>
    <property type="project" value="InterPro"/>
</dbReference>
<dbReference type="InterPro" id="IPR004559">
    <property type="entry name" value="HemW-like"/>
</dbReference>
<dbReference type="Pfam" id="PF04055">
    <property type="entry name" value="Radical_SAM"/>
    <property type="match status" value="1"/>
</dbReference>
<dbReference type="OrthoDB" id="431409at2759"/>
<dbReference type="OMA" id="HIPWCVR"/>
<dbReference type="InterPro" id="IPR007197">
    <property type="entry name" value="rSAM"/>
</dbReference>
<evidence type="ECO:0000256" key="4">
    <source>
        <dbReference type="ARBA" id="ARBA00045130"/>
    </source>
</evidence>
<dbReference type="GO" id="GO:0005737">
    <property type="term" value="C:cytoplasm"/>
    <property type="evidence" value="ECO:0007669"/>
    <property type="project" value="InterPro"/>
</dbReference>
<protein>
    <recommendedName>
        <fullName evidence="2">Radical S-adenosyl methionine domain-containing protein 1, mitochondrial</fullName>
    </recommendedName>
    <alternativeName>
        <fullName evidence="3">Putative heme chaperone</fullName>
    </alternativeName>
</protein>
<keyword evidence="7" id="KW-1185">Reference proteome</keyword>
<dbReference type="SFLD" id="SFLDG01082">
    <property type="entry name" value="B12-binding_domain_containing"/>
    <property type="match status" value="1"/>
</dbReference>
<dbReference type="PANTHER" id="PTHR13932">
    <property type="entry name" value="COPROPORPHYRINIGEN III OXIDASE"/>
    <property type="match status" value="1"/>
</dbReference>
<dbReference type="KEGG" id="gsl:Gasu_49660"/>
<evidence type="ECO:0000256" key="2">
    <source>
        <dbReference type="ARBA" id="ARBA00014678"/>
    </source>
</evidence>
<name>M2XV41_GALSU</name>
<dbReference type="Gene3D" id="3.30.750.200">
    <property type="match status" value="1"/>
</dbReference>
<evidence type="ECO:0000259" key="5">
    <source>
        <dbReference type="PROSITE" id="PS51918"/>
    </source>
</evidence>
<evidence type="ECO:0000256" key="1">
    <source>
        <dbReference type="ARBA" id="ARBA00006100"/>
    </source>
</evidence>
<dbReference type="STRING" id="130081.M2XV41"/>
<gene>
    <name evidence="6" type="ORF">Gasu_49660</name>
</gene>
<dbReference type="InterPro" id="IPR010723">
    <property type="entry name" value="HemN_C"/>
</dbReference>
<dbReference type="SFLD" id="SFLDF00562">
    <property type="entry name" value="HemN-like__clustered_with_heat"/>
    <property type="match status" value="1"/>
</dbReference>
<dbReference type="PROSITE" id="PS51918">
    <property type="entry name" value="RADICAL_SAM"/>
    <property type="match status" value="1"/>
</dbReference>
<comment type="function">
    <text evidence="4">May be a heme chaperone, appears to bind heme. Homologous bacterial proteins do not have oxygen-independent coproporphyrinogen-III oxidase activity. Binds 1 [4Fe-4S] cluster. The cluster is coordinated with 3 cysteines and an exchangeable S-adenosyl-L-methionine.</text>
</comment>
<reference evidence="7" key="1">
    <citation type="journal article" date="2013" name="Science">
        <title>Gene transfer from bacteria and archaea facilitated evolution of an extremophilic eukaryote.</title>
        <authorList>
            <person name="Schonknecht G."/>
            <person name="Chen W.H."/>
            <person name="Ternes C.M."/>
            <person name="Barbier G.G."/>
            <person name="Shrestha R.P."/>
            <person name="Stanke M."/>
            <person name="Brautigam A."/>
            <person name="Baker B.J."/>
            <person name="Banfield J.F."/>
            <person name="Garavito R.M."/>
            <person name="Carr K."/>
            <person name="Wilkerson C."/>
            <person name="Rensing S.A."/>
            <person name="Gagneul D."/>
            <person name="Dickenson N.E."/>
            <person name="Oesterhelt C."/>
            <person name="Lercher M.J."/>
            <person name="Weber A.P."/>
        </authorList>
    </citation>
    <scope>NUCLEOTIDE SEQUENCE [LARGE SCALE GENOMIC DNA]</scope>
    <source>
        <strain evidence="7">074W</strain>
    </source>
</reference>
<organism evidence="6 7">
    <name type="scientific">Galdieria sulphuraria</name>
    <name type="common">Red alga</name>
    <dbReference type="NCBI Taxonomy" id="130081"/>
    <lineage>
        <taxon>Eukaryota</taxon>
        <taxon>Rhodophyta</taxon>
        <taxon>Bangiophyceae</taxon>
        <taxon>Galdieriales</taxon>
        <taxon>Galdieriaceae</taxon>
        <taxon>Galdieria</taxon>
    </lineage>
</organism>
<evidence type="ECO:0000313" key="7">
    <source>
        <dbReference type="Proteomes" id="UP000030680"/>
    </source>
</evidence>
<dbReference type="InterPro" id="IPR034505">
    <property type="entry name" value="Coproporphyrinogen-III_oxidase"/>
</dbReference>
<keyword evidence="6" id="KW-0560">Oxidoreductase</keyword>
<dbReference type="Gramene" id="EME27518">
    <property type="protein sequence ID" value="EME27518"/>
    <property type="gene ID" value="Gasu_49660"/>
</dbReference>
<comment type="similarity">
    <text evidence="1">Belongs to the anaerobic coproporphyrinogen-III oxidase family. HemW subfamily.</text>
</comment>
<dbReference type="Pfam" id="PF06969">
    <property type="entry name" value="HemN_C"/>
    <property type="match status" value="1"/>
</dbReference>
<dbReference type="InterPro" id="IPR058240">
    <property type="entry name" value="rSAM_sf"/>
</dbReference>
<feature type="domain" description="Radical SAM core" evidence="5">
    <location>
        <begin position="42"/>
        <end position="284"/>
    </location>
</feature>
<evidence type="ECO:0000313" key="6">
    <source>
        <dbReference type="EMBL" id="EME27518.1"/>
    </source>
</evidence>
<dbReference type="SFLD" id="SFLDG01065">
    <property type="entry name" value="anaerobic_coproporphyrinogen-I"/>
    <property type="match status" value="2"/>
</dbReference>
<dbReference type="SMART" id="SM00729">
    <property type="entry name" value="Elp3"/>
    <property type="match status" value="1"/>
</dbReference>
<accession>M2XV41</accession>
<dbReference type="SFLD" id="SFLDS00029">
    <property type="entry name" value="Radical_SAM"/>
    <property type="match status" value="2"/>
</dbReference>
<sequence length="454" mass="52453">MKLSKTWHEKALPFIHHSTITQRKLFIRSRNMRYINSTLDNRSCNLPKSAYIHIPFCVRKCFYCDFAVIAGKTVNWYDTYISHLLREIESTLDYFKRKYQKLPDLETIYFGGGTPSLLPSVYLSQILHSLQKYVNFACNVELTVEMDPGTFDLSKARDFSALGVNRVSVGVQSFDDSLLKLCGRSHDSKEIYKAWDILRMAGFTNVSLDLLSGLPTQSGEVFKDSIQKAISLDPEHLSCYDLIVEQKTPFGKKYQNGIYPLPSEDDAAAMYIFASCRLREQGYEHYEVSNYGKPNYLSRHNQVYWRNQSYYGFGMSATSYTELKRFSRPRKLLSYFDWVKQLEMIQNGEVECREESLQDQAVDTLILGLRMKQGISMDEFEKQYGQQLSWQIKEAAQPWIESGHVVSTYDCNGQLQNLALQDPEGFLLQNSILISLLEKSLWNKSSSKYHKTPS</sequence>
<dbReference type="eggNOG" id="ENOG502QRH0">
    <property type="taxonomic scope" value="Eukaryota"/>
</dbReference>
<dbReference type="SUPFAM" id="SSF102114">
    <property type="entry name" value="Radical SAM enzymes"/>
    <property type="match status" value="1"/>
</dbReference>
<dbReference type="InterPro" id="IPR006638">
    <property type="entry name" value="Elp3/MiaA/NifB-like_rSAM"/>
</dbReference>
<dbReference type="AlphaFoldDB" id="M2XV41"/>
<dbReference type="EMBL" id="KB454531">
    <property type="protein sequence ID" value="EME27518.1"/>
    <property type="molecule type" value="Genomic_DNA"/>
</dbReference>
<dbReference type="GO" id="GO:0051539">
    <property type="term" value="F:4 iron, 4 sulfur cluster binding"/>
    <property type="evidence" value="ECO:0007669"/>
    <property type="project" value="InterPro"/>
</dbReference>